<dbReference type="RefSeq" id="WP_126725447.1">
    <property type="nucleotide sequence ID" value="NZ_RYZH01000018.1"/>
</dbReference>
<dbReference type="OrthoDB" id="733404at2"/>
<proteinExistence type="predicted"/>
<reference evidence="8 9" key="2">
    <citation type="submission" date="2019-01" db="EMBL/GenBank/DDBJ databases">
        <title>Tautonia sociabilis, a novel thermotolerant planctomycete of Isosphaeraceae family, isolated from a 4000 m deep subterranean habitat.</title>
        <authorList>
            <person name="Kovaleva O.L."/>
            <person name="Elcheninov A.G."/>
            <person name="Van Heerden E."/>
            <person name="Toshchakov S.V."/>
            <person name="Novikov A."/>
            <person name="Bonch-Osmolovskaya E.A."/>
            <person name="Kublanov I.V."/>
        </authorList>
    </citation>
    <scope>NUCLEOTIDE SEQUENCE [LARGE SCALE GENOMIC DNA]</scope>
    <source>
        <strain evidence="8 9">GM2012</strain>
    </source>
</reference>
<evidence type="ECO:0000313" key="9">
    <source>
        <dbReference type="Proteomes" id="UP000280296"/>
    </source>
</evidence>
<keyword evidence="5 6" id="KW-0472">Membrane</keyword>
<dbReference type="InterPro" id="IPR052027">
    <property type="entry name" value="PspC"/>
</dbReference>
<reference evidence="8 9" key="1">
    <citation type="submission" date="2018-12" db="EMBL/GenBank/DDBJ databases">
        <authorList>
            <person name="Toschakov S.V."/>
        </authorList>
    </citation>
    <scope>NUCLEOTIDE SEQUENCE [LARGE SCALE GENOMIC DNA]</scope>
    <source>
        <strain evidence="8 9">GM2012</strain>
    </source>
</reference>
<feature type="transmembrane region" description="Helical" evidence="6">
    <location>
        <begin position="87"/>
        <end position="108"/>
    </location>
</feature>
<evidence type="ECO:0000256" key="3">
    <source>
        <dbReference type="ARBA" id="ARBA00022692"/>
    </source>
</evidence>
<keyword evidence="9" id="KW-1185">Reference proteome</keyword>
<keyword evidence="3 6" id="KW-0812">Transmembrane</keyword>
<keyword evidence="2" id="KW-1003">Cell membrane</keyword>
<protein>
    <submittedName>
        <fullName evidence="8">PspC domain-containing protein</fullName>
    </submittedName>
</protein>
<dbReference type="Pfam" id="PF04024">
    <property type="entry name" value="PspC"/>
    <property type="match status" value="1"/>
</dbReference>
<sequence length="119" mass="12905">MSKRCPYCAEEIQDEAVKCKHCLSWLGAGPEPSWGGAEPWDVGLGKGGIADRSLRRPINDRMILGVCSAFARALGIDPTWVRIVFAVIAFVTAGIPAFILYMILALIIPSEETANRLSS</sequence>
<gene>
    <name evidence="8" type="ORF">TsocGM_11185</name>
</gene>
<dbReference type="PANTHER" id="PTHR33885">
    <property type="entry name" value="PHAGE SHOCK PROTEIN C"/>
    <property type="match status" value="1"/>
</dbReference>
<accession>A0A432MKX7</accession>
<evidence type="ECO:0000256" key="4">
    <source>
        <dbReference type="ARBA" id="ARBA00022989"/>
    </source>
</evidence>
<evidence type="ECO:0000256" key="2">
    <source>
        <dbReference type="ARBA" id="ARBA00022475"/>
    </source>
</evidence>
<organism evidence="8 9">
    <name type="scientific">Tautonia sociabilis</name>
    <dbReference type="NCBI Taxonomy" id="2080755"/>
    <lineage>
        <taxon>Bacteria</taxon>
        <taxon>Pseudomonadati</taxon>
        <taxon>Planctomycetota</taxon>
        <taxon>Planctomycetia</taxon>
        <taxon>Isosphaerales</taxon>
        <taxon>Isosphaeraceae</taxon>
        <taxon>Tautonia</taxon>
    </lineage>
</organism>
<dbReference type="PANTHER" id="PTHR33885:SF3">
    <property type="entry name" value="PHAGE SHOCK PROTEIN C"/>
    <property type="match status" value="1"/>
</dbReference>
<dbReference type="AlphaFoldDB" id="A0A432MKX7"/>
<name>A0A432MKX7_9BACT</name>
<feature type="domain" description="Phage shock protein PspC N-terminal" evidence="7">
    <location>
        <begin position="53"/>
        <end position="111"/>
    </location>
</feature>
<evidence type="ECO:0000256" key="1">
    <source>
        <dbReference type="ARBA" id="ARBA00004162"/>
    </source>
</evidence>
<evidence type="ECO:0000256" key="5">
    <source>
        <dbReference type="ARBA" id="ARBA00023136"/>
    </source>
</evidence>
<comment type="subcellular location">
    <subcellularLocation>
        <location evidence="1">Cell membrane</location>
        <topology evidence="1">Single-pass membrane protein</topology>
    </subcellularLocation>
</comment>
<dbReference type="GO" id="GO:0005886">
    <property type="term" value="C:plasma membrane"/>
    <property type="evidence" value="ECO:0007669"/>
    <property type="project" value="UniProtKB-SubCell"/>
</dbReference>
<evidence type="ECO:0000313" key="8">
    <source>
        <dbReference type="EMBL" id="RUL87738.1"/>
    </source>
</evidence>
<dbReference type="InterPro" id="IPR007168">
    <property type="entry name" value="Phageshock_PspC_N"/>
</dbReference>
<keyword evidence="4 6" id="KW-1133">Transmembrane helix</keyword>
<evidence type="ECO:0000259" key="7">
    <source>
        <dbReference type="Pfam" id="PF04024"/>
    </source>
</evidence>
<dbReference type="Proteomes" id="UP000280296">
    <property type="component" value="Unassembled WGS sequence"/>
</dbReference>
<evidence type="ECO:0000256" key="6">
    <source>
        <dbReference type="SAM" id="Phobius"/>
    </source>
</evidence>
<comment type="caution">
    <text evidence="8">The sequence shown here is derived from an EMBL/GenBank/DDBJ whole genome shotgun (WGS) entry which is preliminary data.</text>
</comment>
<dbReference type="EMBL" id="RYZH01000018">
    <property type="protein sequence ID" value="RUL87738.1"/>
    <property type="molecule type" value="Genomic_DNA"/>
</dbReference>